<dbReference type="RefSeq" id="WP_118190525.1">
    <property type="nucleotide sequence ID" value="NZ_QSFW01000013.1"/>
</dbReference>
<evidence type="ECO:0000256" key="1">
    <source>
        <dbReference type="SAM" id="Coils"/>
    </source>
</evidence>
<protein>
    <submittedName>
        <fullName evidence="2">Uncharacterized protein</fullName>
    </submittedName>
</protein>
<gene>
    <name evidence="2" type="ORF">DW916_07225</name>
</gene>
<keyword evidence="1" id="KW-0175">Coiled coil</keyword>
<feature type="coiled-coil region" evidence="1">
    <location>
        <begin position="3094"/>
        <end position="3121"/>
    </location>
</feature>
<reference evidence="2 3" key="1">
    <citation type="submission" date="2018-08" db="EMBL/GenBank/DDBJ databases">
        <title>A genome reference for cultivated species of the human gut microbiota.</title>
        <authorList>
            <person name="Zou Y."/>
            <person name="Xue W."/>
            <person name="Luo G."/>
        </authorList>
    </citation>
    <scope>NUCLEOTIDE SEQUENCE [LARGE SCALE GENOMIC DNA]</scope>
    <source>
        <strain evidence="2 3">AM42-23AC</strain>
    </source>
</reference>
<sequence length="3139" mass="340810">MRTYKDIEVKFYDTKGDVHVRCSVPVTEDALVHFELMQSHYCKLSFKLGSAIYFKMGDFIVTDYGRFELVDNVKPKDDGTLGYSYELEFDAYYRKWKNKRLKYMPNSGSPEGTFTLTSNIITHANIIKDNLDFLAKASKSYLYDPNYTGKGSDYTFVVDASVDSTKSKVITYSNSSILDAIANIAQTFECEWWVEGNLVHFGTCENTNEVVDFKDGENIVSMSSSQSQASYANRVYAFGAARNLPSGYKQNSSADVTKNGVVEKRLMLPTLEECSAENKKLLEDNGFELKNGCLQVKGLTEDEYVEGVTTNDDIYPRNLIKTSNVTYYEKDVEDESTPEEGDYIKRTFYRVKGLTIVDADGNKTGDMAFRSSYILSGKTLHIIFQSGSLNGMDFECQFNPDGESEILRDSNGSPILKDGKEQINPAAQVFEIVANEDYGRFLPDTVLHPKDGDTFVLYNWDSTKLGNTLVTSSANELLTDAIKNLKKSMIDPTTYTCTAASDYSYNDGKGQFHFEGDRVNLFNKGYDMSFRASRIIGYELHLDVPFDSVKYTVGEKPAYSRLNAMSSQIEELVFNGQSYLNKGGSGNSIYIIKSYDTTVQPTDFNVFSAKRVENSYLHKDKTDAANFLIKFLRGLQVGDYSALSGGDWSLDELFRSHLTTDYLNVRMKAIFETLEILHTDTLGGELFITTVGSNRILKVEEVNVTYDGVSQNAYRCYFLGEQDGSKVENKWKVGDQARSKSFNLTQGKFHNVGNHYYWRLVIGVSTETVEIEGKNYHYVDLSDIDKDTSSDIPMVDDVLNQVGSRTDIARQSCLVFSAVDTYSPSVTLYHGVNGYTFNNKEYVDYGVNHSTGKAFFHVYGDMYFGDRPTSANNYEGESYVKFDSETKKVTIKGDLDIKSTYDGKTLDKYITEKSLDKNAVETIINKSQTIIDLQNQIDGAIETWFYDGVPTLKNAPAISWKTDNDKKTHLGDLYYDNKTGKAYRFAKDGSTYEWIIITDTELTKALKDSSQALKDAAAADKKANGAQATANTKRRIFGSQPVPPYDVNDMWVNATYPNDGSTYKNEILKCSTSKAEGEEFDIADWKLASKYTDDTKAEEAKKAAEKAQAEIKNTQTNLIALGTTVTENKKTFDSYVKDGYLEPSEIAAMAQDSKRLEDAFAAAEKSYNEVKGAEVLKSTKELTDLNTAFTTLSTAKTELVTYLSDISTNYNKADTNGKAAIVSAVGTKFTNFQSAYSAFYDKLGLANAYITSKIYGDLKQNITDLAGYKYLKDALGQTTDIDGGLVMTTLLALRDGDGNVQSGINGAIDPNRGKKSIATWWGGQMVDKDYNSGNLTPATSLIRFDGSGYLANGAIWWDVSGKVHADPTSFIISEKNLGAYLTFFEPTWKEGSAGTSVADLVSLKPNAPFSKLGVSGDATFEGAISFHGIKLTYDSKNKAIKIDGNLYTTGGITAYGAGASTTGGGGLIASVISYARILEGSYTDADLTSIPNAYAIKALSSRIDNIASELGGLSLSWNNITGKPSTFTPSAHTHKWTEITDRITKVSQLTNDKGYLTAHQSLASYYTKAEIDAKGYTTNKGTVTSVALTLPTGLTCATKVITTSGTFAISLASGYSIPTTAKQTAWDGAVSAKHTHSNKSVLDGITSTKVTCWDSAYDWYALITTDEETADGVINKWNEVVSFLANIAQTDTLSGIVDGINKSISDEVTRAKKAEGVNASGISTNKTSITTLQGYFTSGSAKKALQLTNTRKLWGNSFNGTADINGSIIVPDGKYISIGNIKMEYDATNKALKITNTTTNEVANLYTSGGVSAYGVGTSSSSGGGLNGSVKSYSNALKLTSESLSEIASAYSIKALDSRISSLEGGSAMDVSVSGSGNAVTAISKSGTTIIVTKGTTFLTSHQSLASYLTKTDAASLYQPKGNYLTAHQSLDGYVNAIAVSGSGNAVTAVTKSGKTITFTKGSTFSLNGHTHTFASLTSKPTSLSGYGITDGVNAVSVTGSGNAVTAASVSGHTLTLTKGSTFSLSNHNHYVGTTQVQGSSAEQALTGITKIDNILKLSKASVTVNTSYKAEQNRLVIYGNTYGNDANYIKSAGKLSYGDGGPQLVFSTSENPDASGVQSAALVYTDHDTIGTGVSLSFVTNQGDAYFIAPHIKALTAFQGNLAWRYITNKPTTLSGFGITDGLRSVTQPSGSNVFVTGISTSGTAITYTKSYTKKSLSAVGTSGWTNASIDGNIIPDMSFIAYWNGAYSGTSSNLAYCNRGAFGSFAIKNSLAFSELTSKPTTISGYGITDAYTKSQVDAIAAKYLPLTGGTLTGQLKIVASALNGAYNGLRIGDDCYIGDCNIGNTIGLMGVGNNNAGMVKFGKGGMQFGYNGSNHIASTTAQWTNLNADLLDGWHKDNIVWSGAVNSNTASLSHYWAKLFDITVTSNQYDDRSFTFLFSNGFNDTYSVVVLRIRQNGAKDSGAYNFNISLRELVGNMSSRLRVYYNNATGNVQLWGNCQRQYGSLSYTIIKKTGRTSADFTSQGTLVTNTSFSAAQSLPATTGDSPYTLLDGATRIGIVKQADQLVTARSLWGQSFNGTANVSGALSGVTTISASNTISTTLQNGALKIGNKLTPISAIDAQVIFNTGAAIRFGETAWDWNQWAGLKYTHSNKTIYLGIADGSAFTAISPQNDGTLKFPGITTIIPDAAARIGGSGGALYLGNANNSSCVYVQDMCSQVNSSYWSIRQTGSAIFKTLTVNDIISCDSISVSKNAVINGNLSVNGLINNKGILPTDYDVNKKGAGCYVSADALCSGITAITDSIPVDNLSIAYTNDNGRNWTNYNISNDTKFKAYANVAGIDSLYLGSNVITGNTDAEKLAQIKKNELMFSFEIPNSCYSQVYFACVDIGQGVGVTCTVEYLNSKGVIVNTYIKYMTGWNQFNYINLSRGNEGFPVGNDDRRYIRFKFKHDQNTTALRNASINKIRIFSFTKYSFPTDRFMGHTGHIYNFDYNLNTYFPNSILAKGGVTAYQSSDIRLKQDLRKLDYLGIIKAMGGTYGFAWKKDNTRSIGWIAQHVLCNPHLKDIVETDEKGYYKINYWSPKLIATAFGAIEQVGDEVSRLKARVVFLESEVQRLSGDKEDCNKKRLDNKNINLLN</sequence>
<proteinExistence type="predicted"/>
<evidence type="ECO:0000313" key="2">
    <source>
        <dbReference type="EMBL" id="RHA86970.1"/>
    </source>
</evidence>
<comment type="caution">
    <text evidence="2">The sequence shown here is derived from an EMBL/GenBank/DDBJ whole genome shotgun (WGS) entry which is preliminary data.</text>
</comment>
<organism evidence="2 3">
    <name type="scientific">Segatella copri</name>
    <dbReference type="NCBI Taxonomy" id="165179"/>
    <lineage>
        <taxon>Bacteria</taxon>
        <taxon>Pseudomonadati</taxon>
        <taxon>Bacteroidota</taxon>
        <taxon>Bacteroidia</taxon>
        <taxon>Bacteroidales</taxon>
        <taxon>Prevotellaceae</taxon>
        <taxon>Segatella</taxon>
    </lineage>
</organism>
<name>A0AA92V1U4_9BACT</name>
<dbReference type="EMBL" id="QSFW01000013">
    <property type="protein sequence ID" value="RHA86970.1"/>
    <property type="molecule type" value="Genomic_DNA"/>
</dbReference>
<evidence type="ECO:0000313" key="3">
    <source>
        <dbReference type="Proteomes" id="UP000284990"/>
    </source>
</evidence>
<accession>A0AA92V1U4</accession>
<dbReference type="Proteomes" id="UP000284990">
    <property type="component" value="Unassembled WGS sequence"/>
</dbReference>